<dbReference type="Gene3D" id="3.30.420.260">
    <property type="match status" value="1"/>
</dbReference>
<protein>
    <recommendedName>
        <fullName evidence="3">DUF3822 domain-containing protein</fullName>
    </recommendedName>
</protein>
<dbReference type="Pfam" id="PF12864">
    <property type="entry name" value="DUF3822"/>
    <property type="match status" value="1"/>
</dbReference>
<evidence type="ECO:0000313" key="1">
    <source>
        <dbReference type="EMBL" id="OYQ44854.1"/>
    </source>
</evidence>
<keyword evidence="2" id="KW-1185">Reference proteome</keyword>
<evidence type="ECO:0008006" key="3">
    <source>
        <dbReference type="Google" id="ProtNLM"/>
    </source>
</evidence>
<dbReference type="EMBL" id="NOXX01000188">
    <property type="protein sequence ID" value="OYQ44854.1"/>
    <property type="molecule type" value="Genomic_DNA"/>
</dbReference>
<comment type="caution">
    <text evidence="1">The sequence shown here is derived from an EMBL/GenBank/DDBJ whole genome shotgun (WGS) entry which is preliminary data.</text>
</comment>
<dbReference type="Proteomes" id="UP000216035">
    <property type="component" value="Unassembled WGS sequence"/>
</dbReference>
<accession>A0A255ZVB7</accession>
<evidence type="ECO:0000313" key="2">
    <source>
        <dbReference type="Proteomes" id="UP000216035"/>
    </source>
</evidence>
<proteinExistence type="predicted"/>
<dbReference type="AlphaFoldDB" id="A0A255ZVB7"/>
<dbReference type="OrthoDB" id="658622at2"/>
<organism evidence="1 2">
    <name type="scientific">Flavobacterium aurantiibacter</name>
    <dbReference type="NCBI Taxonomy" id="2023067"/>
    <lineage>
        <taxon>Bacteria</taxon>
        <taxon>Pseudomonadati</taxon>
        <taxon>Bacteroidota</taxon>
        <taxon>Flavobacteriia</taxon>
        <taxon>Flavobacteriales</taxon>
        <taxon>Flavobacteriaceae</taxon>
        <taxon>Flavobacterium</taxon>
    </lineage>
</organism>
<sequence>MTQGNQLNLIVGLNGFSFLVVNPENKTFQAPTQVDFAVADYRKTTEEQYWEAFLKYPELTRNYEKVTIFHKNAYATFVPNELYDEGQPELYLQFATKLFETDSFDIDEIPELGVKNVFVPYVHINNFLLDQFDTFEYHHFETALCKQFQKIAAQRSDKLALAYVDKNLFSLYVFQGSNLLFNNTFEILKPADFVYYLLFTAEQLELDPEQFPLQLFGAISEDSPFFQLAYQYIRNIEVATVTTNSHSLSQLEARIFFPILNA</sequence>
<dbReference type="CDD" id="cd24013">
    <property type="entry name" value="ASKHA_ATPase_BT3980-like"/>
    <property type="match status" value="1"/>
</dbReference>
<dbReference type="Gene3D" id="3.30.420.250">
    <property type="match status" value="1"/>
</dbReference>
<reference evidence="1 2" key="1">
    <citation type="submission" date="2017-07" db="EMBL/GenBank/DDBJ databases">
        <title>Flavobacterium cyanobacteriorum sp. nov., isolated from cyanobacterial aggregates in a eutrophic lake.</title>
        <authorList>
            <person name="Cai H."/>
        </authorList>
    </citation>
    <scope>NUCLEOTIDE SEQUENCE [LARGE SCALE GENOMIC DNA]</scope>
    <source>
        <strain evidence="1 2">TH167</strain>
    </source>
</reference>
<name>A0A255ZVB7_9FLAO</name>
<gene>
    <name evidence="1" type="ORF">CHX27_07075</name>
</gene>
<dbReference type="InterPro" id="IPR024213">
    <property type="entry name" value="DUF3822"/>
</dbReference>